<feature type="chain" id="PRO_5043643093" evidence="1">
    <location>
        <begin position="24"/>
        <end position="97"/>
    </location>
</feature>
<evidence type="ECO:0000313" key="3">
    <source>
        <dbReference type="Proteomes" id="UP001488805"/>
    </source>
</evidence>
<gene>
    <name evidence="2" type="ORF">VZT92_016926</name>
</gene>
<sequence>MSRIIRLTLLLIILVDTFYGSTASQARFHVSKVHIRKCRCRVFANGRIKCRYPLFPTNHKEKQNLIKCFCSKTNQHKFPEFKAACSAGLPGFPISLV</sequence>
<dbReference type="EMBL" id="JBCEZU010000145">
    <property type="protein sequence ID" value="KAK9524543.1"/>
    <property type="molecule type" value="Genomic_DNA"/>
</dbReference>
<comment type="caution">
    <text evidence="2">The sequence shown here is derived from an EMBL/GenBank/DDBJ whole genome shotgun (WGS) entry which is preliminary data.</text>
</comment>
<keyword evidence="1" id="KW-0732">Signal</keyword>
<organism evidence="2 3">
    <name type="scientific">Zoarces viviparus</name>
    <name type="common">Viviparous eelpout</name>
    <name type="synonym">Blennius viviparus</name>
    <dbReference type="NCBI Taxonomy" id="48416"/>
    <lineage>
        <taxon>Eukaryota</taxon>
        <taxon>Metazoa</taxon>
        <taxon>Chordata</taxon>
        <taxon>Craniata</taxon>
        <taxon>Vertebrata</taxon>
        <taxon>Euteleostomi</taxon>
        <taxon>Actinopterygii</taxon>
        <taxon>Neopterygii</taxon>
        <taxon>Teleostei</taxon>
        <taxon>Neoteleostei</taxon>
        <taxon>Acanthomorphata</taxon>
        <taxon>Eupercaria</taxon>
        <taxon>Perciformes</taxon>
        <taxon>Cottioidei</taxon>
        <taxon>Zoarcales</taxon>
        <taxon>Zoarcidae</taxon>
        <taxon>Zoarcinae</taxon>
        <taxon>Zoarces</taxon>
    </lineage>
</organism>
<dbReference type="Proteomes" id="UP001488805">
    <property type="component" value="Unassembled WGS sequence"/>
</dbReference>
<keyword evidence="3" id="KW-1185">Reference proteome</keyword>
<evidence type="ECO:0000256" key="1">
    <source>
        <dbReference type="SAM" id="SignalP"/>
    </source>
</evidence>
<accession>A0AAW1EQT3</accession>
<feature type="signal peptide" evidence="1">
    <location>
        <begin position="1"/>
        <end position="23"/>
    </location>
</feature>
<evidence type="ECO:0000313" key="2">
    <source>
        <dbReference type="EMBL" id="KAK9524543.1"/>
    </source>
</evidence>
<dbReference type="AlphaFoldDB" id="A0AAW1EQT3"/>
<proteinExistence type="predicted"/>
<name>A0AAW1EQT3_ZOAVI</name>
<protein>
    <submittedName>
        <fullName evidence="2">Uncharacterized protein</fullName>
    </submittedName>
</protein>
<reference evidence="2 3" key="1">
    <citation type="journal article" date="2024" name="Genome Biol. Evol.">
        <title>Chromosome-level genome assembly of the viviparous eelpout Zoarces viviparus.</title>
        <authorList>
            <person name="Fuhrmann N."/>
            <person name="Brasseur M.V."/>
            <person name="Bakowski C.E."/>
            <person name="Podsiadlowski L."/>
            <person name="Prost S."/>
            <person name="Krehenwinkel H."/>
            <person name="Mayer C."/>
        </authorList>
    </citation>
    <scope>NUCLEOTIDE SEQUENCE [LARGE SCALE GENOMIC DNA]</scope>
    <source>
        <strain evidence="2">NO-MEL_2022_Ind0_liver</strain>
    </source>
</reference>